<organism evidence="14 15">
    <name type="scientific">Kutzneria buriramensis</name>
    <dbReference type="NCBI Taxonomy" id="1045776"/>
    <lineage>
        <taxon>Bacteria</taxon>
        <taxon>Bacillati</taxon>
        <taxon>Actinomycetota</taxon>
        <taxon>Actinomycetes</taxon>
        <taxon>Pseudonocardiales</taxon>
        <taxon>Pseudonocardiaceae</taxon>
        <taxon>Kutzneria</taxon>
    </lineage>
</organism>
<evidence type="ECO:0000256" key="8">
    <source>
        <dbReference type="ARBA" id="ARBA00022989"/>
    </source>
</evidence>
<keyword evidence="15" id="KW-1185">Reference proteome</keyword>
<keyword evidence="9" id="KW-0902">Two-component regulatory system</keyword>
<evidence type="ECO:0000256" key="11">
    <source>
        <dbReference type="SAM" id="Phobius"/>
    </source>
</evidence>
<evidence type="ECO:0000259" key="13">
    <source>
        <dbReference type="PROSITE" id="PS50885"/>
    </source>
</evidence>
<evidence type="ECO:0000256" key="10">
    <source>
        <dbReference type="ARBA" id="ARBA00023136"/>
    </source>
</evidence>
<dbReference type="PROSITE" id="PS50109">
    <property type="entry name" value="HIS_KIN"/>
    <property type="match status" value="1"/>
</dbReference>
<dbReference type="PRINTS" id="PR00344">
    <property type="entry name" value="BCTRLSENSOR"/>
</dbReference>
<comment type="subcellular location">
    <subcellularLocation>
        <location evidence="2">Cell membrane</location>
    </subcellularLocation>
</comment>
<dbReference type="GO" id="GO:0000155">
    <property type="term" value="F:phosphorelay sensor kinase activity"/>
    <property type="evidence" value="ECO:0007669"/>
    <property type="project" value="InterPro"/>
</dbReference>
<dbReference type="PANTHER" id="PTHR45436">
    <property type="entry name" value="SENSOR HISTIDINE KINASE YKOH"/>
    <property type="match status" value="1"/>
</dbReference>
<dbReference type="FunFam" id="1.10.287.130:FF:000001">
    <property type="entry name" value="Two-component sensor histidine kinase"/>
    <property type="match status" value="1"/>
</dbReference>
<feature type="domain" description="Histidine kinase" evidence="12">
    <location>
        <begin position="250"/>
        <end position="470"/>
    </location>
</feature>
<dbReference type="Pfam" id="PF02518">
    <property type="entry name" value="HATPase_c"/>
    <property type="match status" value="1"/>
</dbReference>
<feature type="domain" description="HAMP" evidence="13">
    <location>
        <begin position="182"/>
        <end position="235"/>
    </location>
</feature>
<comment type="catalytic activity">
    <reaction evidence="1">
        <text>ATP + protein L-histidine = ADP + protein N-phospho-L-histidine.</text>
        <dbReference type="EC" id="2.7.13.3"/>
    </reaction>
</comment>
<proteinExistence type="predicted"/>
<dbReference type="SMART" id="SM00388">
    <property type="entry name" value="HisKA"/>
    <property type="match status" value="1"/>
</dbReference>
<keyword evidence="6 11" id="KW-0812">Transmembrane</keyword>
<evidence type="ECO:0000256" key="9">
    <source>
        <dbReference type="ARBA" id="ARBA00023012"/>
    </source>
</evidence>
<feature type="transmembrane region" description="Helical" evidence="11">
    <location>
        <begin position="12"/>
        <end position="34"/>
    </location>
</feature>
<evidence type="ECO:0000256" key="7">
    <source>
        <dbReference type="ARBA" id="ARBA00022777"/>
    </source>
</evidence>
<evidence type="ECO:0000256" key="3">
    <source>
        <dbReference type="ARBA" id="ARBA00012438"/>
    </source>
</evidence>
<dbReference type="InterPro" id="IPR050428">
    <property type="entry name" value="TCS_sensor_his_kinase"/>
</dbReference>
<dbReference type="Gene3D" id="6.10.340.10">
    <property type="match status" value="1"/>
</dbReference>
<dbReference type="Gene3D" id="1.10.287.130">
    <property type="match status" value="1"/>
</dbReference>
<dbReference type="InterPro" id="IPR036890">
    <property type="entry name" value="HATPase_C_sf"/>
</dbReference>
<dbReference type="InterPro" id="IPR003660">
    <property type="entry name" value="HAMP_dom"/>
</dbReference>
<dbReference type="InterPro" id="IPR003661">
    <property type="entry name" value="HisK_dim/P_dom"/>
</dbReference>
<dbReference type="InterPro" id="IPR004358">
    <property type="entry name" value="Sig_transdc_His_kin-like_C"/>
</dbReference>
<dbReference type="Pfam" id="PF00672">
    <property type="entry name" value="HAMP"/>
    <property type="match status" value="1"/>
</dbReference>
<protein>
    <recommendedName>
        <fullName evidence="3">histidine kinase</fullName>
        <ecNumber evidence="3">2.7.13.3</ecNumber>
    </recommendedName>
</protein>
<dbReference type="SMART" id="SM00387">
    <property type="entry name" value="HATPase_c"/>
    <property type="match status" value="1"/>
</dbReference>
<evidence type="ECO:0000259" key="12">
    <source>
        <dbReference type="PROSITE" id="PS50109"/>
    </source>
</evidence>
<evidence type="ECO:0000256" key="4">
    <source>
        <dbReference type="ARBA" id="ARBA00022553"/>
    </source>
</evidence>
<dbReference type="PROSITE" id="PS50885">
    <property type="entry name" value="HAMP"/>
    <property type="match status" value="1"/>
</dbReference>
<dbReference type="SUPFAM" id="SSF47384">
    <property type="entry name" value="Homodimeric domain of signal transducing histidine kinase"/>
    <property type="match status" value="1"/>
</dbReference>
<dbReference type="EC" id="2.7.13.3" evidence="3"/>
<dbReference type="CDD" id="cd00082">
    <property type="entry name" value="HisKA"/>
    <property type="match status" value="1"/>
</dbReference>
<sequence>MRRRGRSLRAKLVVSFVWVTVAGLVAVQVMTVVAGHQALLDKLSRGVESSRTLMVAYLDKVSESPQARPDSHNSAGNECATLLISPDGQLVRYYADNENGAHDVPTPALAQLRDMADSGRAQMLGGNSFIGAAGRLATGEYVVVAAPVIGYLQLWQDFSTMEGIVALVVLGVLILTILTITRRALRPLHSITVAAEHIAEGSLSQRVDEDESSAEFASLARSFNTMLQRLQDSFTRRREAEQRLREFVAAASHELRTPLTAISGYAQLALLGALDDPVEFRQAMRRVSSESDRMTSLVQEMLLLAELDQGRPLEYEVVDLALLCQNAVHDARAADHGRELTYSEANGPHLVGGDCQRLHQVVANLLANIRAHTPTGTPAQVRLCGEDGLHFIDIVDDGPGIPPEQRELVFERFFRGDRSRHDEHTKERSGMGSGLGLSIVAAIVHAHNGSVRVLPCIRGAWFRVALPALPADRFTDLASAEPGKRP</sequence>
<evidence type="ECO:0000256" key="1">
    <source>
        <dbReference type="ARBA" id="ARBA00000085"/>
    </source>
</evidence>
<dbReference type="AlphaFoldDB" id="A0A3E0GTH3"/>
<evidence type="ECO:0000256" key="2">
    <source>
        <dbReference type="ARBA" id="ARBA00004236"/>
    </source>
</evidence>
<gene>
    <name evidence="14" type="ORF">BCF44_13178</name>
</gene>
<dbReference type="CDD" id="cd06225">
    <property type="entry name" value="HAMP"/>
    <property type="match status" value="1"/>
</dbReference>
<accession>A0A3E0GTH3</accession>
<keyword evidence="10 11" id="KW-0472">Membrane</keyword>
<evidence type="ECO:0000256" key="6">
    <source>
        <dbReference type="ARBA" id="ARBA00022692"/>
    </source>
</evidence>
<dbReference type="SUPFAM" id="SSF158472">
    <property type="entry name" value="HAMP domain-like"/>
    <property type="match status" value="1"/>
</dbReference>
<evidence type="ECO:0000313" key="15">
    <source>
        <dbReference type="Proteomes" id="UP000256269"/>
    </source>
</evidence>
<evidence type="ECO:0000256" key="5">
    <source>
        <dbReference type="ARBA" id="ARBA00022679"/>
    </source>
</evidence>
<dbReference type="CDD" id="cd00075">
    <property type="entry name" value="HATPase"/>
    <property type="match status" value="1"/>
</dbReference>
<dbReference type="InterPro" id="IPR005467">
    <property type="entry name" value="His_kinase_dom"/>
</dbReference>
<keyword evidence="4" id="KW-0597">Phosphoprotein</keyword>
<reference evidence="14 15" key="1">
    <citation type="submission" date="2018-08" db="EMBL/GenBank/DDBJ databases">
        <title>Genomic Encyclopedia of Archaeal and Bacterial Type Strains, Phase II (KMG-II): from individual species to whole genera.</title>
        <authorList>
            <person name="Goeker M."/>
        </authorList>
    </citation>
    <scope>NUCLEOTIDE SEQUENCE [LARGE SCALE GENOMIC DNA]</scope>
    <source>
        <strain evidence="14 15">DSM 45791</strain>
    </source>
</reference>
<feature type="transmembrane region" description="Helical" evidence="11">
    <location>
        <begin position="163"/>
        <end position="181"/>
    </location>
</feature>
<dbReference type="InterPro" id="IPR003594">
    <property type="entry name" value="HATPase_dom"/>
</dbReference>
<dbReference type="EMBL" id="QUNO01000031">
    <property type="protein sequence ID" value="REH27023.1"/>
    <property type="molecule type" value="Genomic_DNA"/>
</dbReference>
<dbReference type="OrthoDB" id="9786919at2"/>
<evidence type="ECO:0000313" key="14">
    <source>
        <dbReference type="EMBL" id="REH27023.1"/>
    </source>
</evidence>
<dbReference type="Gene3D" id="3.30.565.10">
    <property type="entry name" value="Histidine kinase-like ATPase, C-terminal domain"/>
    <property type="match status" value="1"/>
</dbReference>
<dbReference type="GO" id="GO:0005886">
    <property type="term" value="C:plasma membrane"/>
    <property type="evidence" value="ECO:0007669"/>
    <property type="project" value="UniProtKB-SubCell"/>
</dbReference>
<dbReference type="SUPFAM" id="SSF55874">
    <property type="entry name" value="ATPase domain of HSP90 chaperone/DNA topoisomerase II/histidine kinase"/>
    <property type="match status" value="1"/>
</dbReference>
<keyword evidence="5" id="KW-0808">Transferase</keyword>
<keyword evidence="7 14" id="KW-0418">Kinase</keyword>
<dbReference type="Pfam" id="PF00512">
    <property type="entry name" value="HisKA"/>
    <property type="match status" value="1"/>
</dbReference>
<dbReference type="InterPro" id="IPR036097">
    <property type="entry name" value="HisK_dim/P_sf"/>
</dbReference>
<comment type="caution">
    <text evidence="14">The sequence shown here is derived from an EMBL/GenBank/DDBJ whole genome shotgun (WGS) entry which is preliminary data.</text>
</comment>
<keyword evidence="8 11" id="KW-1133">Transmembrane helix</keyword>
<name>A0A3E0GTH3_9PSEU</name>
<dbReference type="Proteomes" id="UP000256269">
    <property type="component" value="Unassembled WGS sequence"/>
</dbReference>
<dbReference type="SMART" id="SM00304">
    <property type="entry name" value="HAMP"/>
    <property type="match status" value="1"/>
</dbReference>
<dbReference type="PANTHER" id="PTHR45436:SF5">
    <property type="entry name" value="SENSOR HISTIDINE KINASE TRCS"/>
    <property type="match status" value="1"/>
</dbReference>